<proteinExistence type="predicted"/>
<reference evidence="1 2" key="1">
    <citation type="submission" date="2024-01" db="EMBL/GenBank/DDBJ databases">
        <title>The genomes of 5 underutilized Papilionoideae crops provide insights into root nodulation and disease resistanc.</title>
        <authorList>
            <person name="Jiang F."/>
        </authorList>
    </citation>
    <scope>NUCLEOTIDE SEQUENCE [LARGE SCALE GENOMIC DNA]</scope>
    <source>
        <strain evidence="1">DUOXIRENSHENG_FW03</strain>
        <tissue evidence="1">Leaves</tissue>
    </source>
</reference>
<name>A0AAN9SCC5_PSOTE</name>
<dbReference type="EMBL" id="JAYMYS010000005">
    <property type="protein sequence ID" value="KAK7392759.1"/>
    <property type="molecule type" value="Genomic_DNA"/>
</dbReference>
<comment type="caution">
    <text evidence="1">The sequence shown here is derived from an EMBL/GenBank/DDBJ whole genome shotgun (WGS) entry which is preliminary data.</text>
</comment>
<organism evidence="1 2">
    <name type="scientific">Psophocarpus tetragonolobus</name>
    <name type="common">Winged bean</name>
    <name type="synonym">Dolichos tetragonolobus</name>
    <dbReference type="NCBI Taxonomy" id="3891"/>
    <lineage>
        <taxon>Eukaryota</taxon>
        <taxon>Viridiplantae</taxon>
        <taxon>Streptophyta</taxon>
        <taxon>Embryophyta</taxon>
        <taxon>Tracheophyta</taxon>
        <taxon>Spermatophyta</taxon>
        <taxon>Magnoliopsida</taxon>
        <taxon>eudicotyledons</taxon>
        <taxon>Gunneridae</taxon>
        <taxon>Pentapetalae</taxon>
        <taxon>rosids</taxon>
        <taxon>fabids</taxon>
        <taxon>Fabales</taxon>
        <taxon>Fabaceae</taxon>
        <taxon>Papilionoideae</taxon>
        <taxon>50 kb inversion clade</taxon>
        <taxon>NPAAA clade</taxon>
        <taxon>indigoferoid/millettioid clade</taxon>
        <taxon>Phaseoleae</taxon>
        <taxon>Psophocarpus</taxon>
    </lineage>
</organism>
<keyword evidence="2" id="KW-1185">Reference proteome</keyword>
<sequence length="94" mass="10474">MEDASGTSFSWSREVICPLLDINLRYRFPVSQAYSFKAWYGILTRIAPMKGNLYPFELDSRITFLLALDFTKSSVGGSSFQVAGGEPVERPSAN</sequence>
<protein>
    <submittedName>
        <fullName evidence="1">Uncharacterized protein</fullName>
    </submittedName>
</protein>
<accession>A0AAN9SCC5</accession>
<dbReference type="Proteomes" id="UP001386955">
    <property type="component" value="Unassembled WGS sequence"/>
</dbReference>
<dbReference type="AlphaFoldDB" id="A0AAN9SCC5"/>
<gene>
    <name evidence="1" type="ORF">VNO78_21206</name>
</gene>
<evidence type="ECO:0000313" key="2">
    <source>
        <dbReference type="Proteomes" id="UP001386955"/>
    </source>
</evidence>
<evidence type="ECO:0000313" key="1">
    <source>
        <dbReference type="EMBL" id="KAK7392759.1"/>
    </source>
</evidence>